<feature type="domain" description="Major facilitator superfamily (MFS) profile" evidence="8">
    <location>
        <begin position="1"/>
        <end position="199"/>
    </location>
</feature>
<evidence type="ECO:0000256" key="6">
    <source>
        <dbReference type="ARBA" id="ARBA00023136"/>
    </source>
</evidence>
<keyword evidence="3" id="KW-1003">Cell membrane</keyword>
<dbReference type="CDD" id="cd06173">
    <property type="entry name" value="MFS_MefA_like"/>
    <property type="match status" value="1"/>
</dbReference>
<feature type="transmembrane region" description="Helical" evidence="7">
    <location>
        <begin position="12"/>
        <end position="37"/>
    </location>
</feature>
<feature type="transmembrane region" description="Helical" evidence="7">
    <location>
        <begin position="49"/>
        <end position="75"/>
    </location>
</feature>
<dbReference type="GO" id="GO:0022857">
    <property type="term" value="F:transmembrane transporter activity"/>
    <property type="evidence" value="ECO:0007669"/>
    <property type="project" value="InterPro"/>
</dbReference>
<keyword evidence="6 7" id="KW-0472">Membrane</keyword>
<evidence type="ECO:0000256" key="2">
    <source>
        <dbReference type="ARBA" id="ARBA00022448"/>
    </source>
</evidence>
<feature type="transmembrane region" description="Helical" evidence="7">
    <location>
        <begin position="174"/>
        <end position="194"/>
    </location>
</feature>
<evidence type="ECO:0000313" key="9">
    <source>
        <dbReference type="EMBL" id="AJP71552.1"/>
    </source>
</evidence>
<proteinExistence type="predicted"/>
<dbReference type="InterPro" id="IPR036259">
    <property type="entry name" value="MFS_trans_sf"/>
</dbReference>
<dbReference type="KEGG" id="sphi:TS85_06810"/>
<dbReference type="PROSITE" id="PS50850">
    <property type="entry name" value="MFS"/>
    <property type="match status" value="1"/>
</dbReference>
<dbReference type="RefSeq" id="WP_044331218.1">
    <property type="nucleotide sequence ID" value="NZ_CP010836.1"/>
</dbReference>
<feature type="transmembrane region" description="Helical" evidence="7">
    <location>
        <begin position="224"/>
        <end position="249"/>
    </location>
</feature>
<reference evidence="9 10" key="1">
    <citation type="journal article" date="2015" name="Int. J. Syst. Evol. Microbiol.">
        <title>Sphingomonas hengshuiensis sp. nov., isolated from lake wetland.</title>
        <authorList>
            <person name="Wei S."/>
            <person name="Wang T."/>
            <person name="Liu H."/>
            <person name="Zhang C."/>
            <person name="Guo J."/>
            <person name="Wang Q."/>
            <person name="Liang K."/>
            <person name="Zhang Z."/>
        </authorList>
    </citation>
    <scope>NUCLEOTIDE SEQUENCE [LARGE SCALE GENOMIC DNA]</scope>
    <source>
        <strain evidence="9 10">WHSC-8</strain>
    </source>
</reference>
<reference evidence="9 10" key="2">
    <citation type="submission" date="2015-02" db="EMBL/GenBank/DDBJ databases">
        <title>The complete genome of Sphingomonas hengshuiensis sp. WHSC-8 isolated from soil of Hengshui Lake.</title>
        <authorList>
            <person name="Wei S."/>
            <person name="Guo J."/>
            <person name="Su C."/>
            <person name="Wu R."/>
            <person name="Zhang Z."/>
            <person name="Liang K."/>
            <person name="Li H."/>
            <person name="Wang T."/>
            <person name="Liu H."/>
            <person name="Zhang C."/>
            <person name="Li Z."/>
            <person name="Wang Q."/>
            <person name="Meng J."/>
        </authorList>
    </citation>
    <scope>NUCLEOTIDE SEQUENCE [LARGE SCALE GENOMIC DNA]</scope>
    <source>
        <strain evidence="9 10">WHSC-8</strain>
    </source>
</reference>
<gene>
    <name evidence="9" type="ORF">TS85_06810</name>
</gene>
<evidence type="ECO:0000256" key="5">
    <source>
        <dbReference type="ARBA" id="ARBA00022989"/>
    </source>
</evidence>
<dbReference type="InterPro" id="IPR010290">
    <property type="entry name" value="TM_effector"/>
</dbReference>
<accession>A0A7U4J795</accession>
<dbReference type="OrthoDB" id="7283966at2"/>
<comment type="subcellular location">
    <subcellularLocation>
        <location evidence="1">Cell membrane</location>
        <topology evidence="1">Multi-pass membrane protein</topology>
    </subcellularLocation>
</comment>
<keyword evidence="4 7" id="KW-0812">Transmembrane</keyword>
<keyword evidence="10" id="KW-1185">Reference proteome</keyword>
<dbReference type="SUPFAM" id="SSF103473">
    <property type="entry name" value="MFS general substrate transporter"/>
    <property type="match status" value="1"/>
</dbReference>
<feature type="transmembrane region" description="Helical" evidence="7">
    <location>
        <begin position="325"/>
        <end position="349"/>
    </location>
</feature>
<dbReference type="Pfam" id="PF05977">
    <property type="entry name" value="MFS_3"/>
    <property type="match status" value="1"/>
</dbReference>
<name>A0A7U4J795_9SPHN</name>
<dbReference type="EMBL" id="CP010836">
    <property type="protein sequence ID" value="AJP71552.1"/>
    <property type="molecule type" value="Genomic_DNA"/>
</dbReference>
<keyword evidence="2" id="KW-0813">Transport</keyword>
<dbReference type="PANTHER" id="PTHR23513">
    <property type="entry name" value="INTEGRAL MEMBRANE EFFLUX PROTEIN-RELATED"/>
    <property type="match status" value="1"/>
</dbReference>
<organism evidence="9 10">
    <name type="scientific">Sphingomonas hengshuiensis</name>
    <dbReference type="NCBI Taxonomy" id="1609977"/>
    <lineage>
        <taxon>Bacteria</taxon>
        <taxon>Pseudomonadati</taxon>
        <taxon>Pseudomonadota</taxon>
        <taxon>Alphaproteobacteria</taxon>
        <taxon>Sphingomonadales</taxon>
        <taxon>Sphingomonadaceae</taxon>
        <taxon>Sphingomonas</taxon>
    </lineage>
</organism>
<sequence length="440" mass="46361">MAPHPFTIPNFRFYWVARLSATLGQMAMVIVIGWQVYDIARETMTIKEAAFQLGLIGVAQFLPLLCLSLFAGWVADRLDRRWIARAALSLEAFCALSLAWLTYSHAVTLPALFGIAALLGVARAFAGPALGALSPNLVPKASLPTAIALSSVSWQVGTVIGPALGGYLYAATDWLPYTVSGGLFLLSFLMLMLIGPVPRSTAKFTGSPWAQMVDGLHYVRRNRLVLGAISLDLFAVLLGGATAMLPVYARDILQVGSAGLGHLRAAPALGAVLTAILFSWRPLRTEVGLKMLGAVALFGAATVVFGLSAPLLLPIFGPAAIGHDFAPAVIVALVALFVLGAADMVSVYVRQSLIQLYTPDAMRGRVGAVSTLFVSGSNELGEAESGFLAALIGPVAAVVGGGVGAILVTALWARLFPELRRARTFDPPANLEIPPKEMTT</sequence>
<evidence type="ECO:0000256" key="7">
    <source>
        <dbReference type="SAM" id="Phobius"/>
    </source>
</evidence>
<dbReference type="Proteomes" id="UP000032300">
    <property type="component" value="Chromosome"/>
</dbReference>
<dbReference type="Gene3D" id="1.20.1250.20">
    <property type="entry name" value="MFS general substrate transporter like domains"/>
    <property type="match status" value="1"/>
</dbReference>
<evidence type="ECO:0000259" key="8">
    <source>
        <dbReference type="PROSITE" id="PS50850"/>
    </source>
</evidence>
<feature type="transmembrane region" description="Helical" evidence="7">
    <location>
        <begin position="292"/>
        <end position="313"/>
    </location>
</feature>
<dbReference type="GO" id="GO:0005886">
    <property type="term" value="C:plasma membrane"/>
    <property type="evidence" value="ECO:0007669"/>
    <property type="project" value="UniProtKB-SubCell"/>
</dbReference>
<dbReference type="AlphaFoldDB" id="A0A7U4J795"/>
<evidence type="ECO:0000256" key="3">
    <source>
        <dbReference type="ARBA" id="ARBA00022475"/>
    </source>
</evidence>
<protein>
    <submittedName>
        <fullName evidence="9">MFS transporter</fullName>
    </submittedName>
</protein>
<dbReference type="InterPro" id="IPR020846">
    <property type="entry name" value="MFS_dom"/>
</dbReference>
<evidence type="ECO:0000313" key="10">
    <source>
        <dbReference type="Proteomes" id="UP000032300"/>
    </source>
</evidence>
<dbReference type="PANTHER" id="PTHR23513:SF9">
    <property type="entry name" value="ENTEROBACTIN EXPORTER ENTS"/>
    <property type="match status" value="1"/>
</dbReference>
<evidence type="ECO:0000256" key="4">
    <source>
        <dbReference type="ARBA" id="ARBA00022692"/>
    </source>
</evidence>
<feature type="transmembrane region" description="Helical" evidence="7">
    <location>
        <begin position="82"/>
        <end position="103"/>
    </location>
</feature>
<feature type="transmembrane region" description="Helical" evidence="7">
    <location>
        <begin position="387"/>
        <end position="413"/>
    </location>
</feature>
<feature type="transmembrane region" description="Helical" evidence="7">
    <location>
        <begin position="261"/>
        <end position="280"/>
    </location>
</feature>
<feature type="transmembrane region" description="Helical" evidence="7">
    <location>
        <begin position="109"/>
        <end position="133"/>
    </location>
</feature>
<evidence type="ECO:0000256" key="1">
    <source>
        <dbReference type="ARBA" id="ARBA00004651"/>
    </source>
</evidence>
<keyword evidence="5 7" id="KW-1133">Transmembrane helix</keyword>